<evidence type="ECO:0000256" key="7">
    <source>
        <dbReference type="ARBA" id="ARBA00022679"/>
    </source>
</evidence>
<keyword evidence="21" id="KW-1185">Reference proteome</keyword>
<dbReference type="InterPro" id="IPR036641">
    <property type="entry name" value="HPT_dom_sf"/>
</dbReference>
<evidence type="ECO:0000256" key="5">
    <source>
        <dbReference type="ARBA" id="ARBA00022519"/>
    </source>
</evidence>
<dbReference type="InterPro" id="IPR001638">
    <property type="entry name" value="Solute-binding_3/MltF_N"/>
</dbReference>
<dbReference type="InterPro" id="IPR005467">
    <property type="entry name" value="His_kinase_dom"/>
</dbReference>
<dbReference type="InterPro" id="IPR013767">
    <property type="entry name" value="PAS_fold"/>
</dbReference>
<comment type="caution">
    <text evidence="20">The sequence shown here is derived from an EMBL/GenBank/DDBJ whole genome shotgun (WGS) entry which is preliminary data.</text>
</comment>
<feature type="domain" description="HPt" evidence="19">
    <location>
        <begin position="1118"/>
        <end position="1219"/>
    </location>
</feature>
<comment type="subcellular location">
    <subcellularLocation>
        <location evidence="2">Cell inner membrane</location>
        <topology evidence="2">Multi-pass membrane protein</topology>
    </subcellularLocation>
</comment>
<dbReference type="PRINTS" id="PR00344">
    <property type="entry name" value="BCTRLSENSOR"/>
</dbReference>
<dbReference type="InterPro" id="IPR003594">
    <property type="entry name" value="HATPase_dom"/>
</dbReference>
<feature type="modified residue" description="4-aspartylphosphate" evidence="15">
    <location>
        <position position="1015"/>
    </location>
</feature>
<dbReference type="InterPro" id="IPR036890">
    <property type="entry name" value="HATPase_C_sf"/>
</dbReference>
<dbReference type="InterPro" id="IPR001789">
    <property type="entry name" value="Sig_transdc_resp-reg_receiver"/>
</dbReference>
<keyword evidence="10" id="KW-0067">ATP-binding</keyword>
<dbReference type="CDD" id="cd13707">
    <property type="entry name" value="PBP2_BvgS_D2"/>
    <property type="match status" value="1"/>
</dbReference>
<dbReference type="SMART" id="SM00388">
    <property type="entry name" value="HisKA"/>
    <property type="match status" value="1"/>
</dbReference>
<evidence type="ECO:0000259" key="17">
    <source>
        <dbReference type="PROSITE" id="PS50109"/>
    </source>
</evidence>
<keyword evidence="8 16" id="KW-0812">Transmembrane</keyword>
<sequence>MLNNKNNTAVSLRTSPMVRLAALLGTLLFLIASPAKAFELVTLSPTITTPATRIAIGVESRAWLDRKKSLTLGISREVFEPYEILQGPNLKGIVADYFHLITTSLNVQAKVVLYPDWKSAQHALQEGDIDVLARGNARDQPNAAFISSLPYVFNTPAIVGRGTELEFSKIKVQGEVAYSGDFLSAQEIQQHFEQATPVPFKSALEALHAVEYQQQRWYVGDPTVIGYYKGQGELPHIHMYEAKTLNKNGYSFLFAKKDIVLQSLFNKILSSTATAEKNKITNYWAVNIEVDHPGEIAFTTEEQQWLNGHPDVVVAINSSLPPYSFYDESGELRGVAIDLLAIISQAAGINFRVVDVPSLTELEQQLRNKHVDMTLTLLPNEERAKYLRFTEPYLFNSFALVTTKHSEISTISDLKGKKVAILRSNFVSDKLLQAEPSAQLIKKESQLDSLVAVANGEVDAAISLLPTATYLIRQYFSDDLKVATSLPNFPANLPFAVQAEHSILYGVLSKIIEQLGPNHINGLMSNWKAVAPAQTSVWKEYITSFRLLSLFAALSSFLFIILIGYLYVKRRLMRQEAEHLGFRSMLLDSIPMAISVRDSQGRFVFCNQVFYSQLRVQPGQVLGKNNFDFLDVERAHADEHQRLYFQTLKNGVAEQRQFDATINGSHLTFRQWDRPYTDKNGTTVGLISAYADMTSNVLLLQQLRNSYDRAVQANEAKSRFLAVMSHEIRTPLNAIIGLLELTIQRIDQGYSWDREDLVVAYGSSKSLIELIDDILDLAKIESGNMTLMTQRSNLSEIVNSVSRVFSGVARQKGLFLNINENIQADRDVMMDAGRFKQVLSNILSNAIKFTDAGGININVSSLSSSEGARLTVEIVDSGIGISSEDQEKLFKPFTQATTVNHNRGGTGLGLAICRQLIELMGGTLELHSTPSQGTCVTVRLTVPEMEADCSPSNVPLANKAMQRQLTVLLVDDHPANRLLLSQQLEFLGHTVRQAEDGAQALTLLHREKFDLIITDCSMPVMDGYELSRQWRVHEIKTNQTPCWIMGFTANAQPEERIRCLEAGMDGCLFKPVSLNELSACIESLEPRSVGPVNEHTVKPDDSGELVDKSCISAITNGNEKLAIMLMTQLHTSNGLDLEQLNEKIQESQWKEISLLAHRLKGVARLINSKALVDAAQSYEDQLAEGASHEKLKVLATHLSTTLQLLQAALAHELNPLGTQPTT</sequence>
<evidence type="ECO:0000256" key="11">
    <source>
        <dbReference type="ARBA" id="ARBA00022989"/>
    </source>
</evidence>
<feature type="domain" description="Histidine kinase" evidence="17">
    <location>
        <begin position="723"/>
        <end position="944"/>
    </location>
</feature>
<comment type="catalytic activity">
    <reaction evidence="1">
        <text>ATP + protein L-histidine = ADP + protein N-phospho-L-histidine.</text>
        <dbReference type="EC" id="2.7.13.3"/>
    </reaction>
</comment>
<dbReference type="Gene3D" id="3.30.450.20">
    <property type="entry name" value="PAS domain"/>
    <property type="match status" value="1"/>
</dbReference>
<dbReference type="SUPFAM" id="SSF47226">
    <property type="entry name" value="Histidine-containing phosphotransfer domain, HPT domain"/>
    <property type="match status" value="1"/>
</dbReference>
<dbReference type="SUPFAM" id="SSF53850">
    <property type="entry name" value="Periplasmic binding protein-like II"/>
    <property type="match status" value="2"/>
</dbReference>
<reference evidence="20" key="1">
    <citation type="journal article" date="2014" name="Int. J. Syst. Evol. Microbiol.">
        <title>Complete genome sequence of Corynebacterium casei LMG S-19264T (=DSM 44701T), isolated from a smear-ripened cheese.</title>
        <authorList>
            <consortium name="US DOE Joint Genome Institute (JGI-PGF)"/>
            <person name="Walter F."/>
            <person name="Albersmeier A."/>
            <person name="Kalinowski J."/>
            <person name="Ruckert C."/>
        </authorList>
    </citation>
    <scope>NUCLEOTIDE SEQUENCE</scope>
    <source>
        <strain evidence="20">VKM B-2935</strain>
    </source>
</reference>
<dbReference type="RefSeq" id="WP_271195171.1">
    <property type="nucleotide sequence ID" value="NZ_BSFN01000004.1"/>
</dbReference>
<dbReference type="PROSITE" id="PS50894">
    <property type="entry name" value="HPT"/>
    <property type="match status" value="1"/>
</dbReference>
<accession>A0A9W6K508</accession>
<dbReference type="Pfam" id="PF01627">
    <property type="entry name" value="Hpt"/>
    <property type="match status" value="1"/>
</dbReference>
<keyword evidence="6 15" id="KW-0597">Phosphoprotein</keyword>
<reference evidence="20" key="2">
    <citation type="submission" date="2023-01" db="EMBL/GenBank/DDBJ databases">
        <authorList>
            <person name="Sun Q."/>
            <person name="Evtushenko L."/>
        </authorList>
    </citation>
    <scope>NUCLEOTIDE SEQUENCE</scope>
    <source>
        <strain evidence="20">VKM B-2935</strain>
    </source>
</reference>
<dbReference type="InterPro" id="IPR035965">
    <property type="entry name" value="PAS-like_dom_sf"/>
</dbReference>
<evidence type="ECO:0000256" key="4">
    <source>
        <dbReference type="ARBA" id="ARBA00022475"/>
    </source>
</evidence>
<evidence type="ECO:0000256" key="14">
    <source>
        <dbReference type="PROSITE-ProRule" id="PRU00110"/>
    </source>
</evidence>
<dbReference type="PANTHER" id="PTHR43047">
    <property type="entry name" value="TWO-COMPONENT HISTIDINE PROTEIN KINASE"/>
    <property type="match status" value="1"/>
</dbReference>
<evidence type="ECO:0000256" key="9">
    <source>
        <dbReference type="ARBA" id="ARBA00022777"/>
    </source>
</evidence>
<organism evidence="20 21">
    <name type="scientific">Pseudomonas turukhanskensis</name>
    <dbReference type="NCBI Taxonomy" id="1806536"/>
    <lineage>
        <taxon>Bacteria</taxon>
        <taxon>Pseudomonadati</taxon>
        <taxon>Pseudomonadota</taxon>
        <taxon>Gammaproteobacteria</taxon>
        <taxon>Pseudomonadales</taxon>
        <taxon>Pseudomonadaceae</taxon>
        <taxon>Pseudomonas</taxon>
    </lineage>
</organism>
<dbReference type="CDD" id="cd00082">
    <property type="entry name" value="HisKA"/>
    <property type="match status" value="1"/>
</dbReference>
<dbReference type="PANTHER" id="PTHR43047:SF72">
    <property type="entry name" value="OSMOSENSING HISTIDINE PROTEIN KINASE SLN1"/>
    <property type="match status" value="1"/>
</dbReference>
<dbReference type="SUPFAM" id="SSF55874">
    <property type="entry name" value="ATPase domain of HSP90 chaperone/DNA topoisomerase II/histidine kinase"/>
    <property type="match status" value="1"/>
</dbReference>
<gene>
    <name evidence="20" type="primary">bvgS</name>
    <name evidence="20" type="ORF">GCM10017655_20340</name>
</gene>
<dbReference type="SMART" id="SM00448">
    <property type="entry name" value="REC"/>
    <property type="match status" value="1"/>
</dbReference>
<evidence type="ECO:0000259" key="19">
    <source>
        <dbReference type="PROSITE" id="PS50894"/>
    </source>
</evidence>
<dbReference type="SUPFAM" id="SSF52172">
    <property type="entry name" value="CheY-like"/>
    <property type="match status" value="1"/>
</dbReference>
<dbReference type="CDD" id="cd00130">
    <property type="entry name" value="PAS"/>
    <property type="match status" value="1"/>
</dbReference>
<evidence type="ECO:0000256" key="16">
    <source>
        <dbReference type="SAM" id="Phobius"/>
    </source>
</evidence>
<dbReference type="Gene3D" id="3.40.190.10">
    <property type="entry name" value="Periplasmic binding protein-like II"/>
    <property type="match status" value="4"/>
</dbReference>
<evidence type="ECO:0000256" key="10">
    <source>
        <dbReference type="ARBA" id="ARBA00022840"/>
    </source>
</evidence>
<evidence type="ECO:0000256" key="12">
    <source>
        <dbReference type="ARBA" id="ARBA00023012"/>
    </source>
</evidence>
<keyword evidence="7" id="KW-0808">Transferase</keyword>
<dbReference type="EC" id="2.7.13.3" evidence="3"/>
<evidence type="ECO:0000256" key="13">
    <source>
        <dbReference type="ARBA" id="ARBA00023136"/>
    </source>
</evidence>
<dbReference type="CDD" id="cd17546">
    <property type="entry name" value="REC_hyHK_CKI1_RcsC-like"/>
    <property type="match status" value="1"/>
</dbReference>
<dbReference type="Gene3D" id="1.20.120.160">
    <property type="entry name" value="HPT domain"/>
    <property type="match status" value="1"/>
</dbReference>
<keyword evidence="9 20" id="KW-0418">Kinase</keyword>
<dbReference type="InterPro" id="IPR008207">
    <property type="entry name" value="Sig_transdc_His_kin_Hpt_dom"/>
</dbReference>
<dbReference type="SMART" id="SM00062">
    <property type="entry name" value="PBPb"/>
    <property type="match status" value="2"/>
</dbReference>
<dbReference type="InterPro" id="IPR049871">
    <property type="entry name" value="BvgS-like_periplasmic2"/>
</dbReference>
<dbReference type="Gene3D" id="1.10.287.130">
    <property type="match status" value="1"/>
</dbReference>
<evidence type="ECO:0000256" key="3">
    <source>
        <dbReference type="ARBA" id="ARBA00012438"/>
    </source>
</evidence>
<dbReference type="Proteomes" id="UP001143328">
    <property type="component" value="Unassembled WGS sequence"/>
</dbReference>
<feature type="modified residue" description="Phosphohistidine" evidence="14">
    <location>
        <position position="1157"/>
    </location>
</feature>
<evidence type="ECO:0000256" key="1">
    <source>
        <dbReference type="ARBA" id="ARBA00000085"/>
    </source>
</evidence>
<dbReference type="Gene3D" id="3.30.565.10">
    <property type="entry name" value="Histidine kinase-like ATPase, C-terminal domain"/>
    <property type="match status" value="1"/>
</dbReference>
<dbReference type="AlphaFoldDB" id="A0A9W6K508"/>
<dbReference type="SMART" id="SM00387">
    <property type="entry name" value="HATPase_c"/>
    <property type="match status" value="1"/>
</dbReference>
<dbReference type="Pfam" id="PF00072">
    <property type="entry name" value="Response_reg"/>
    <property type="match status" value="1"/>
</dbReference>
<evidence type="ECO:0000256" key="6">
    <source>
        <dbReference type="ARBA" id="ARBA00022553"/>
    </source>
</evidence>
<dbReference type="SMART" id="SM00091">
    <property type="entry name" value="PAS"/>
    <property type="match status" value="1"/>
</dbReference>
<feature type="domain" description="Response regulatory" evidence="18">
    <location>
        <begin position="966"/>
        <end position="1085"/>
    </location>
</feature>
<name>A0A9W6K508_9PSED</name>
<evidence type="ECO:0000313" key="21">
    <source>
        <dbReference type="Proteomes" id="UP001143328"/>
    </source>
</evidence>
<evidence type="ECO:0000256" key="15">
    <source>
        <dbReference type="PROSITE-ProRule" id="PRU00169"/>
    </source>
</evidence>
<dbReference type="GO" id="GO:0009927">
    <property type="term" value="F:histidine phosphotransfer kinase activity"/>
    <property type="evidence" value="ECO:0007669"/>
    <property type="project" value="TreeGrafter"/>
</dbReference>
<dbReference type="FunFam" id="3.30.565.10:FF:000010">
    <property type="entry name" value="Sensor histidine kinase RcsC"/>
    <property type="match status" value="1"/>
</dbReference>
<protein>
    <recommendedName>
        <fullName evidence="3">histidine kinase</fullName>
        <ecNumber evidence="3">2.7.13.3</ecNumber>
    </recommendedName>
</protein>
<dbReference type="CDD" id="cd00088">
    <property type="entry name" value="HPT"/>
    <property type="match status" value="1"/>
</dbReference>
<dbReference type="SUPFAM" id="SSF47384">
    <property type="entry name" value="Homodimeric domain of signal transducing histidine kinase"/>
    <property type="match status" value="1"/>
</dbReference>
<keyword evidence="5" id="KW-0997">Cell inner membrane</keyword>
<evidence type="ECO:0000256" key="2">
    <source>
        <dbReference type="ARBA" id="ARBA00004429"/>
    </source>
</evidence>
<dbReference type="Pfam" id="PF00989">
    <property type="entry name" value="PAS"/>
    <property type="match status" value="1"/>
</dbReference>
<evidence type="ECO:0000256" key="8">
    <source>
        <dbReference type="ARBA" id="ARBA00022692"/>
    </source>
</evidence>
<dbReference type="InterPro" id="IPR000014">
    <property type="entry name" value="PAS"/>
</dbReference>
<dbReference type="GO" id="GO:0000155">
    <property type="term" value="F:phosphorelay sensor kinase activity"/>
    <property type="evidence" value="ECO:0007669"/>
    <property type="project" value="InterPro"/>
</dbReference>
<dbReference type="Gene3D" id="3.40.50.2300">
    <property type="match status" value="1"/>
</dbReference>
<dbReference type="InterPro" id="IPR004358">
    <property type="entry name" value="Sig_transdc_His_kin-like_C"/>
</dbReference>
<dbReference type="CDD" id="cd16922">
    <property type="entry name" value="HATPase_EvgS-ArcB-TorS-like"/>
    <property type="match status" value="1"/>
</dbReference>
<dbReference type="Pfam" id="PF02518">
    <property type="entry name" value="HATPase_c"/>
    <property type="match status" value="1"/>
</dbReference>
<keyword evidence="4" id="KW-1003">Cell membrane</keyword>
<dbReference type="PROSITE" id="PS50110">
    <property type="entry name" value="RESPONSE_REGULATORY"/>
    <property type="match status" value="1"/>
</dbReference>
<dbReference type="SUPFAM" id="SSF55785">
    <property type="entry name" value="PYP-like sensor domain (PAS domain)"/>
    <property type="match status" value="1"/>
</dbReference>
<evidence type="ECO:0000259" key="18">
    <source>
        <dbReference type="PROSITE" id="PS50110"/>
    </source>
</evidence>
<dbReference type="InterPro" id="IPR011006">
    <property type="entry name" value="CheY-like_superfamily"/>
</dbReference>
<evidence type="ECO:0000313" key="20">
    <source>
        <dbReference type="EMBL" id="GLK88972.1"/>
    </source>
</evidence>
<dbReference type="Pfam" id="PF00497">
    <property type="entry name" value="SBP_bac_3"/>
    <property type="match status" value="2"/>
</dbReference>
<keyword evidence="13 16" id="KW-0472">Membrane</keyword>
<proteinExistence type="predicted"/>
<dbReference type="GO" id="GO:0005886">
    <property type="term" value="C:plasma membrane"/>
    <property type="evidence" value="ECO:0007669"/>
    <property type="project" value="UniProtKB-SubCell"/>
</dbReference>
<keyword evidence="10" id="KW-0547">Nucleotide-binding</keyword>
<keyword evidence="12" id="KW-0902">Two-component regulatory system</keyword>
<dbReference type="InterPro" id="IPR003661">
    <property type="entry name" value="HisK_dim/P_dom"/>
</dbReference>
<dbReference type="InterPro" id="IPR036097">
    <property type="entry name" value="HisK_dim/P_sf"/>
</dbReference>
<dbReference type="GO" id="GO:0006355">
    <property type="term" value="P:regulation of DNA-templated transcription"/>
    <property type="evidence" value="ECO:0007669"/>
    <property type="project" value="InterPro"/>
</dbReference>
<feature type="transmembrane region" description="Helical" evidence="16">
    <location>
        <begin position="547"/>
        <end position="568"/>
    </location>
</feature>
<dbReference type="EMBL" id="BSFN01000004">
    <property type="protein sequence ID" value="GLK88972.1"/>
    <property type="molecule type" value="Genomic_DNA"/>
</dbReference>
<keyword evidence="11 16" id="KW-1133">Transmembrane helix</keyword>
<dbReference type="Pfam" id="PF00512">
    <property type="entry name" value="HisKA"/>
    <property type="match status" value="1"/>
</dbReference>
<dbReference type="PROSITE" id="PS50109">
    <property type="entry name" value="HIS_KIN"/>
    <property type="match status" value="1"/>
</dbReference>